<dbReference type="Pfam" id="PF12950">
    <property type="entry name" value="TaqI_C"/>
    <property type="match status" value="1"/>
</dbReference>
<comment type="catalytic activity">
    <reaction evidence="4">
        <text>a 2'-deoxyadenosine in DNA + S-adenosyl-L-methionine = an N(6)-methyl-2'-deoxyadenosine in DNA + S-adenosyl-L-homocysteine + H(+)</text>
        <dbReference type="Rhea" id="RHEA:15197"/>
        <dbReference type="Rhea" id="RHEA-COMP:12418"/>
        <dbReference type="Rhea" id="RHEA-COMP:12419"/>
        <dbReference type="ChEBI" id="CHEBI:15378"/>
        <dbReference type="ChEBI" id="CHEBI:57856"/>
        <dbReference type="ChEBI" id="CHEBI:59789"/>
        <dbReference type="ChEBI" id="CHEBI:90615"/>
        <dbReference type="ChEBI" id="CHEBI:90616"/>
        <dbReference type="EC" id="2.1.1.72"/>
    </reaction>
</comment>
<evidence type="ECO:0000313" key="6">
    <source>
        <dbReference type="EMBL" id="BAQ24056.1"/>
    </source>
</evidence>
<feature type="domain" description="TaqI-like C-terminal specificity" evidence="5">
    <location>
        <begin position="123"/>
        <end position="265"/>
    </location>
</feature>
<dbReference type="EC" id="2.1.1.72" evidence="1"/>
<dbReference type="Proteomes" id="UP000217758">
    <property type="component" value="Chromosome"/>
</dbReference>
<organism evidence="6 7">
    <name type="scientific">Streptococcus troglodytae</name>
    <dbReference type="NCBI Taxonomy" id="1111760"/>
    <lineage>
        <taxon>Bacteria</taxon>
        <taxon>Bacillati</taxon>
        <taxon>Bacillota</taxon>
        <taxon>Bacilli</taxon>
        <taxon>Lactobacillales</taxon>
        <taxon>Streptococcaceae</taxon>
        <taxon>Streptococcus</taxon>
    </lineage>
</organism>
<keyword evidence="7" id="KW-1185">Reference proteome</keyword>
<dbReference type="PANTHER" id="PTHR33841:SF1">
    <property type="entry name" value="DNA METHYLTRANSFERASE A"/>
    <property type="match status" value="1"/>
</dbReference>
<dbReference type="GO" id="GO:0032259">
    <property type="term" value="P:methylation"/>
    <property type="evidence" value="ECO:0007669"/>
    <property type="project" value="UniProtKB-KW"/>
</dbReference>
<keyword evidence="2" id="KW-0489">Methyltransferase</keyword>
<evidence type="ECO:0000256" key="3">
    <source>
        <dbReference type="ARBA" id="ARBA00022679"/>
    </source>
</evidence>
<evidence type="ECO:0000259" key="5">
    <source>
        <dbReference type="Pfam" id="PF12950"/>
    </source>
</evidence>
<protein>
    <recommendedName>
        <fullName evidence="1">site-specific DNA-methyltransferase (adenine-specific)</fullName>
        <ecNumber evidence="1">2.1.1.72</ecNumber>
    </recommendedName>
</protein>
<dbReference type="AlphaFoldDB" id="A0A1L7LIQ6"/>
<evidence type="ECO:0000256" key="2">
    <source>
        <dbReference type="ARBA" id="ARBA00022603"/>
    </source>
</evidence>
<dbReference type="REBASE" id="173781">
    <property type="entry name" value="Str31ORF7950P"/>
</dbReference>
<sequence length="331" mass="38512">MQILQFQIADFLQSVYLCSPLYIHKSFLYTCFLKRSDYIKQNKIKISYRKNESWIILSQIEQSIKSKIESIGTPLKDWDISINYGIKTGYNDAFIIDTKKREEILNNCQTTNERTRTDELIRPILRGRDIKRYGYDFEGLYLICTFPSKHYDIDEYPAVRDYLLTFDKRKLEQSGAKAIDGIIGNNARKKTNNKWFETQDSIAYWDDFNKPKIAWNRISSKKSFGLIDEGIYIQDSMHFITGENIEYLAATLNSSLFIWLMNSIVGESTGGNAGNADNVKNLRILKPTNEIDCKIKELLKNNNSESIDRLINQLYLLTEEEIQFISSSVKL</sequence>
<accession>A0A1L7LIQ6</accession>
<gene>
    <name evidence="6" type="ORF">SRT_07950</name>
</gene>
<evidence type="ECO:0000256" key="4">
    <source>
        <dbReference type="ARBA" id="ARBA00047942"/>
    </source>
</evidence>
<dbReference type="KEGG" id="strg:SRT_07950"/>
<dbReference type="InterPro" id="IPR050953">
    <property type="entry name" value="N4_N6_ade-DNA_methylase"/>
</dbReference>
<evidence type="ECO:0000313" key="7">
    <source>
        <dbReference type="Proteomes" id="UP000217758"/>
    </source>
</evidence>
<name>A0A1L7LIQ6_9STRE</name>
<reference evidence="6 7" key="1">
    <citation type="journal article" date="2016" name="Microbiol. Immunol.">
        <title>Complete genome sequence of Streptococcus troglodytae TKU31 isolated from the oral cavity of a chimpanzee (Pan troglodytes).</title>
        <authorList>
            <person name="Okamoto M."/>
            <person name="Naito M."/>
            <person name="Miyanohara M."/>
            <person name="Imai S."/>
            <person name="Nomura Y."/>
            <person name="Saito W."/>
            <person name="Momoi Y."/>
            <person name="Takada K."/>
            <person name="Miyabe-Nishiwaki T."/>
            <person name="Tomonaga M."/>
            <person name="Hanada N."/>
        </authorList>
    </citation>
    <scope>NUCLEOTIDE SEQUENCE [LARGE SCALE GENOMIC DNA]</scope>
    <source>
        <strain evidence="7">TKU 31</strain>
    </source>
</reference>
<dbReference type="EMBL" id="AP014612">
    <property type="protein sequence ID" value="BAQ24056.1"/>
    <property type="molecule type" value="Genomic_DNA"/>
</dbReference>
<dbReference type="InterPro" id="IPR025931">
    <property type="entry name" value="TaqI_C"/>
</dbReference>
<keyword evidence="3" id="KW-0808">Transferase</keyword>
<dbReference type="GO" id="GO:0009007">
    <property type="term" value="F:site-specific DNA-methyltransferase (adenine-specific) activity"/>
    <property type="evidence" value="ECO:0007669"/>
    <property type="project" value="UniProtKB-EC"/>
</dbReference>
<dbReference type="PANTHER" id="PTHR33841">
    <property type="entry name" value="DNA METHYLTRANSFERASE YEEA-RELATED"/>
    <property type="match status" value="1"/>
</dbReference>
<proteinExistence type="predicted"/>
<evidence type="ECO:0000256" key="1">
    <source>
        <dbReference type="ARBA" id="ARBA00011900"/>
    </source>
</evidence>